<dbReference type="OMA" id="DWIPEYA"/>
<sequence length="89" mass="9994">VESCQVTFARSSGPGGQNVNKLNTKATLRVPRHQQGWIPSIILQRLHEAHSQYLTKEGDLLISSQRNRTQEQNRQDVFQKLASVLVDAA</sequence>
<reference evidence="3 4" key="1">
    <citation type="submission" date="2016-07" db="EMBL/GenBank/DDBJ databases">
        <title>Pervasive Adenine N6-methylation of Active Genes in Fungi.</title>
        <authorList>
            <consortium name="DOE Joint Genome Institute"/>
            <person name="Mondo S.J."/>
            <person name="Dannebaum R.O."/>
            <person name="Kuo R.C."/>
            <person name="Labutti K."/>
            <person name="Haridas S."/>
            <person name="Kuo A."/>
            <person name="Salamov A."/>
            <person name="Ahrendt S.R."/>
            <person name="Lipzen A."/>
            <person name="Sullivan W."/>
            <person name="Andreopoulos W.B."/>
            <person name="Clum A."/>
            <person name="Lindquist E."/>
            <person name="Daum C."/>
            <person name="Ramamoorthy G.K."/>
            <person name="Gryganskyi A."/>
            <person name="Culley D."/>
            <person name="Magnuson J.K."/>
            <person name="James T.Y."/>
            <person name="O'Malley M.A."/>
            <person name="Stajich J.E."/>
            <person name="Spatafora J.W."/>
            <person name="Visel A."/>
            <person name="Grigoriev I.V."/>
        </authorList>
    </citation>
    <scope>NUCLEOTIDE SEQUENCE [LARGE SCALE GENOMIC DNA]</scope>
    <source>
        <strain evidence="3 4">12-1054</strain>
    </source>
</reference>
<evidence type="ECO:0000259" key="2">
    <source>
        <dbReference type="Pfam" id="PF00472"/>
    </source>
</evidence>
<dbReference type="GO" id="GO:0005762">
    <property type="term" value="C:mitochondrial large ribosomal subunit"/>
    <property type="evidence" value="ECO:0007669"/>
    <property type="project" value="TreeGrafter"/>
</dbReference>
<keyword evidence="4" id="KW-1185">Reference proteome</keyword>
<accession>A0A1Y2FKJ6</accession>
<dbReference type="Pfam" id="PF00472">
    <property type="entry name" value="RF-1"/>
    <property type="match status" value="1"/>
</dbReference>
<dbReference type="InterPro" id="IPR052104">
    <property type="entry name" value="Mito_Release_Factor_mL62"/>
</dbReference>
<dbReference type="PANTHER" id="PTHR11075">
    <property type="entry name" value="PEPTIDE CHAIN RELEASE FACTOR"/>
    <property type="match status" value="1"/>
</dbReference>
<protein>
    <recommendedName>
        <fullName evidence="2">Prokaryotic-type class I peptide chain release factors domain-containing protein</fullName>
    </recommendedName>
</protein>
<evidence type="ECO:0000256" key="1">
    <source>
        <dbReference type="SAM" id="MobiDB-lite"/>
    </source>
</evidence>
<dbReference type="AlphaFoldDB" id="A0A1Y2FKJ6"/>
<feature type="non-terminal residue" evidence="3">
    <location>
        <position position="89"/>
    </location>
</feature>
<organism evidence="3 4">
    <name type="scientific">Protomyces lactucae-debilis</name>
    <dbReference type="NCBI Taxonomy" id="2754530"/>
    <lineage>
        <taxon>Eukaryota</taxon>
        <taxon>Fungi</taxon>
        <taxon>Dikarya</taxon>
        <taxon>Ascomycota</taxon>
        <taxon>Taphrinomycotina</taxon>
        <taxon>Taphrinomycetes</taxon>
        <taxon>Taphrinales</taxon>
        <taxon>Protomycetaceae</taxon>
        <taxon>Protomyces</taxon>
    </lineage>
</organism>
<dbReference type="STRING" id="56484.A0A1Y2FKJ6"/>
<gene>
    <name evidence="3" type="ORF">BCR37DRAFT_336313</name>
</gene>
<dbReference type="SUPFAM" id="SSF110916">
    <property type="entry name" value="Peptidyl-tRNA hydrolase domain-like"/>
    <property type="match status" value="1"/>
</dbReference>
<evidence type="ECO:0000313" key="3">
    <source>
        <dbReference type="EMBL" id="ORY84478.1"/>
    </source>
</evidence>
<dbReference type="PANTHER" id="PTHR11075:SF54">
    <property type="entry name" value="LARGE RIBOSOMAL SUBUNIT PROTEIN ML62"/>
    <property type="match status" value="1"/>
</dbReference>
<dbReference type="EMBL" id="MCFI01000006">
    <property type="protein sequence ID" value="ORY84478.1"/>
    <property type="molecule type" value="Genomic_DNA"/>
</dbReference>
<name>A0A1Y2FKJ6_PROLT</name>
<evidence type="ECO:0000313" key="4">
    <source>
        <dbReference type="Proteomes" id="UP000193685"/>
    </source>
</evidence>
<comment type="caution">
    <text evidence="3">The sequence shown here is derived from an EMBL/GenBank/DDBJ whole genome shotgun (WGS) entry which is preliminary data.</text>
</comment>
<proteinExistence type="predicted"/>
<feature type="non-terminal residue" evidence="3">
    <location>
        <position position="1"/>
    </location>
</feature>
<feature type="region of interest" description="Disordered" evidence="1">
    <location>
        <begin position="1"/>
        <end position="20"/>
    </location>
</feature>
<dbReference type="OrthoDB" id="270639at2759"/>
<dbReference type="GeneID" id="63783820"/>
<dbReference type="Gene3D" id="3.30.160.20">
    <property type="match status" value="1"/>
</dbReference>
<dbReference type="InterPro" id="IPR000352">
    <property type="entry name" value="Pep_chain_release_fac_I"/>
</dbReference>
<dbReference type="GO" id="GO:0070126">
    <property type="term" value="P:mitochondrial translational termination"/>
    <property type="evidence" value="ECO:0007669"/>
    <property type="project" value="TreeGrafter"/>
</dbReference>
<dbReference type="GO" id="GO:0004045">
    <property type="term" value="F:peptidyl-tRNA hydrolase activity"/>
    <property type="evidence" value="ECO:0007669"/>
    <property type="project" value="TreeGrafter"/>
</dbReference>
<dbReference type="RefSeq" id="XP_040726496.1">
    <property type="nucleotide sequence ID" value="XM_040867221.1"/>
</dbReference>
<dbReference type="GO" id="GO:0016150">
    <property type="term" value="F:translation release factor activity, codon nonspecific"/>
    <property type="evidence" value="ECO:0007669"/>
    <property type="project" value="TreeGrafter"/>
</dbReference>
<dbReference type="Proteomes" id="UP000193685">
    <property type="component" value="Unassembled WGS sequence"/>
</dbReference>
<feature type="compositionally biased region" description="Polar residues" evidence="1">
    <location>
        <begin position="1"/>
        <end position="10"/>
    </location>
</feature>
<feature type="domain" description="Prokaryotic-type class I peptide chain release factors" evidence="2">
    <location>
        <begin position="4"/>
        <end position="87"/>
    </location>
</feature>